<feature type="compositionally biased region" description="Low complexity" evidence="1">
    <location>
        <begin position="633"/>
        <end position="661"/>
    </location>
</feature>
<feature type="region of interest" description="Disordered" evidence="1">
    <location>
        <begin position="55"/>
        <end position="87"/>
    </location>
</feature>
<feature type="compositionally biased region" description="Low complexity" evidence="1">
    <location>
        <begin position="271"/>
        <end position="289"/>
    </location>
</feature>
<dbReference type="STRING" id="94130.A0A2Z6REN5"/>
<evidence type="ECO:0000313" key="3">
    <source>
        <dbReference type="Proteomes" id="UP000247702"/>
    </source>
</evidence>
<feature type="compositionally biased region" description="Low complexity" evidence="1">
    <location>
        <begin position="65"/>
        <end position="76"/>
    </location>
</feature>
<name>A0A2Z6REN5_9GLOM</name>
<feature type="compositionally biased region" description="Polar residues" evidence="1">
    <location>
        <begin position="9"/>
        <end position="22"/>
    </location>
</feature>
<feature type="region of interest" description="Disordered" evidence="1">
    <location>
        <begin position="1"/>
        <end position="23"/>
    </location>
</feature>
<feature type="compositionally biased region" description="Low complexity" evidence="1">
    <location>
        <begin position="506"/>
        <end position="515"/>
    </location>
</feature>
<accession>A0A2Z6REN5</accession>
<dbReference type="EMBL" id="BEXD01001957">
    <property type="protein sequence ID" value="GBB96454.1"/>
    <property type="molecule type" value="Genomic_DNA"/>
</dbReference>
<evidence type="ECO:0000313" key="2">
    <source>
        <dbReference type="EMBL" id="GBB96454.1"/>
    </source>
</evidence>
<keyword evidence="3" id="KW-1185">Reference proteome</keyword>
<evidence type="ECO:0000256" key="1">
    <source>
        <dbReference type="SAM" id="MobiDB-lite"/>
    </source>
</evidence>
<dbReference type="AlphaFoldDB" id="A0A2Z6REN5"/>
<gene>
    <name evidence="2" type="ORF">RclHR1_02760007</name>
</gene>
<feature type="region of interest" description="Disordered" evidence="1">
    <location>
        <begin position="271"/>
        <end position="290"/>
    </location>
</feature>
<reference evidence="2 3" key="1">
    <citation type="submission" date="2017-11" db="EMBL/GenBank/DDBJ databases">
        <title>The genome of Rhizophagus clarus HR1 reveals common genetic basis of auxotrophy among arbuscular mycorrhizal fungi.</title>
        <authorList>
            <person name="Kobayashi Y."/>
        </authorList>
    </citation>
    <scope>NUCLEOTIDE SEQUENCE [LARGE SCALE GENOMIC DNA]</scope>
    <source>
        <strain evidence="2 3">HR1</strain>
    </source>
</reference>
<sequence length="836" mass="93616">MQDKADSLHSINNNPSNRTSENLVELPLPSKNQQLGKKIVKTLLIESENVVSNTQFNARPKNDTDNNMTNTTTLQDLNDDSDKSHHAGLKRVGTTVNYENRGSTSVNIGEFESKLLGSPNTGSLEQMSCAAMFGKQYLLIGNENGLSVIDFSVNSELIKPKQLIRGCSFKKIQILDEYGIMVAIAGKKQMIRTYRLNSLLHLIKFMLQSKSDRPVDFSKTPAFLKKITDSIQRCDDCGNPLDENVNSEGQKGGKTICKICKELRRKSATSIVSSSSTSSESNSSTTGTSLFPGKLHQRTLSNITSHLTDYIHHQLSNSLDSVDISSEEKMNVWNWATDYVKLLDNARDCVTFDVKETKNYIYLTVVTPHNMIHLFNCEVSTKNTPDFKFELAKTFWVPETPDFISVARDAFVINKIFTGMNGKVASIDAHSSVVTEINMPKVLIPRYVENPIWRSFTPLPHTCSLEFLVEDPVEFDTQISVIPLSLNFDASPLPNSYLPKSPPTSPTASIPPDTTNNAKFVNELRNNPLRRSTYRNRKSISSSNDLQSSGMNFKKSRRKSVMKDETINSVTSPTSSEQENGREQLINNEFISPPISPTYTNISNILAQCETMPITQQLPMMGQLDYVSFPASHASHASRSSPESPGSPGSPGSPESPESSSQFFRNPHNTYNPQNYQYPHIHNPESQNKANPTSSENKQQTPIEVPSPSSLFLATICNVSHLVNSKGEPYKYNRPIRWSSLPNEISLLPSFNDIYVVGFQSTIIELASMKSGKIIKKITSGCPVRFLGESWIKKDFNIKMVKDKRAEFDSGMKRNVFWSCELGEEYYFYRGRILNN</sequence>
<feature type="compositionally biased region" description="Polar residues" evidence="1">
    <location>
        <begin position="684"/>
        <end position="705"/>
    </location>
</feature>
<feature type="region of interest" description="Disordered" evidence="1">
    <location>
        <begin position="633"/>
        <end position="705"/>
    </location>
</feature>
<comment type="caution">
    <text evidence="2">The sequence shown here is derived from an EMBL/GenBank/DDBJ whole genome shotgun (WGS) entry which is preliminary data.</text>
</comment>
<organism evidence="2 3">
    <name type="scientific">Rhizophagus clarus</name>
    <dbReference type="NCBI Taxonomy" id="94130"/>
    <lineage>
        <taxon>Eukaryota</taxon>
        <taxon>Fungi</taxon>
        <taxon>Fungi incertae sedis</taxon>
        <taxon>Mucoromycota</taxon>
        <taxon>Glomeromycotina</taxon>
        <taxon>Glomeromycetes</taxon>
        <taxon>Glomerales</taxon>
        <taxon>Glomeraceae</taxon>
        <taxon>Rhizophagus</taxon>
    </lineage>
</organism>
<protein>
    <submittedName>
        <fullName evidence="2">Uncharacterized protein</fullName>
    </submittedName>
</protein>
<feature type="compositionally biased region" description="Polar residues" evidence="1">
    <location>
        <begin position="539"/>
        <end position="551"/>
    </location>
</feature>
<feature type="compositionally biased region" description="Polar residues" evidence="1">
    <location>
        <begin position="662"/>
        <end position="677"/>
    </location>
</feature>
<dbReference type="Proteomes" id="UP000247702">
    <property type="component" value="Unassembled WGS sequence"/>
</dbReference>
<feature type="compositionally biased region" description="Polar residues" evidence="1">
    <location>
        <begin position="567"/>
        <end position="578"/>
    </location>
</feature>
<proteinExistence type="predicted"/>
<feature type="region of interest" description="Disordered" evidence="1">
    <location>
        <begin position="495"/>
        <end position="581"/>
    </location>
</feature>